<reference evidence="2 3" key="1">
    <citation type="submission" date="2017-02" db="EMBL/GenBank/DDBJ databases">
        <title>The complete genomic sequence of a novel cold adapted crude oil-degrading bacterium Planococcus qaidamina Y42.</title>
        <authorList>
            <person name="Yang R."/>
        </authorList>
    </citation>
    <scope>NUCLEOTIDE SEQUENCE [LARGE SCALE GENOMIC DNA]</scope>
    <source>
        <strain evidence="2 3">Y42</strain>
        <plasmid evidence="2 3">unnamed2</plasmid>
    </source>
</reference>
<dbReference type="Pfam" id="PF12867">
    <property type="entry name" value="DinB_2"/>
    <property type="match status" value="1"/>
</dbReference>
<dbReference type="OrthoDB" id="4295522at2"/>
<proteinExistence type="predicted"/>
<protein>
    <recommendedName>
        <fullName evidence="1">DinB-like domain-containing protein</fullName>
    </recommendedName>
</protein>
<accession>A0A1Q2L511</accession>
<evidence type="ECO:0000313" key="3">
    <source>
        <dbReference type="Proteomes" id="UP000188184"/>
    </source>
</evidence>
<dbReference type="KEGG" id="pmar:B0X71_20400"/>
<dbReference type="InterPro" id="IPR034660">
    <property type="entry name" value="DinB/YfiT-like"/>
</dbReference>
<dbReference type="SUPFAM" id="SSF109854">
    <property type="entry name" value="DinB/YfiT-like putative metalloenzymes"/>
    <property type="match status" value="1"/>
</dbReference>
<organism evidence="2 3">
    <name type="scientific">Planococcus lenghuensis</name>
    <dbReference type="NCBI Taxonomy" id="2213202"/>
    <lineage>
        <taxon>Bacteria</taxon>
        <taxon>Bacillati</taxon>
        <taxon>Bacillota</taxon>
        <taxon>Bacilli</taxon>
        <taxon>Bacillales</taxon>
        <taxon>Caryophanaceae</taxon>
        <taxon>Planococcus</taxon>
    </lineage>
</organism>
<dbReference type="EMBL" id="CP019642">
    <property type="protein sequence ID" value="AQQ55538.1"/>
    <property type="molecule type" value="Genomic_DNA"/>
</dbReference>
<evidence type="ECO:0000259" key="1">
    <source>
        <dbReference type="Pfam" id="PF12867"/>
    </source>
</evidence>
<dbReference type="Gene3D" id="1.20.120.450">
    <property type="entry name" value="dinb family like domain"/>
    <property type="match status" value="1"/>
</dbReference>
<evidence type="ECO:0000313" key="2">
    <source>
        <dbReference type="EMBL" id="AQQ55538.1"/>
    </source>
</evidence>
<feature type="domain" description="DinB-like" evidence="1">
    <location>
        <begin position="11"/>
        <end position="147"/>
    </location>
</feature>
<name>A0A1Q2L511_9BACL</name>
<dbReference type="AlphaFoldDB" id="A0A1Q2L511"/>
<keyword evidence="2" id="KW-0614">Plasmid</keyword>
<geneLocation type="plasmid" evidence="2 3">
    <name>unnamed2</name>
</geneLocation>
<dbReference type="InterPro" id="IPR024775">
    <property type="entry name" value="DinB-like"/>
</dbReference>
<keyword evidence="3" id="KW-1185">Reference proteome</keyword>
<dbReference type="Proteomes" id="UP000188184">
    <property type="component" value="Plasmid unnamed2"/>
</dbReference>
<sequence>MENHIIKQLWIARENTINFVKNLEEATSELVPDQLNNNIKWNLGHIYVVSEKFLFHFIGEKTKFPSNYLAFFDTGTSPTDWRAKPPTLEELIDVLSEQIKRINLTLSGRMDEQVKETYTTSTGFELIIVKEFVSFCLYHEGMHFGAIKNTSKLAKEVS</sequence>
<gene>
    <name evidence="2" type="ORF">B0X71_20400</name>
</gene>
<dbReference type="RefSeq" id="WP_077591378.1">
    <property type="nucleotide sequence ID" value="NZ_CP019642.1"/>
</dbReference>